<comment type="similarity">
    <text evidence="1">Belongs to the ROK (NagC/XylR) family.</text>
</comment>
<evidence type="ECO:0000256" key="1">
    <source>
        <dbReference type="ARBA" id="ARBA00006479"/>
    </source>
</evidence>
<dbReference type="InterPro" id="IPR043129">
    <property type="entry name" value="ATPase_NBD"/>
</dbReference>
<sequence>MEKKYAVGADIGGSHISTVLVDIETGTMLAESMAEQKIDNQAPAAEILDGWTAAIQRTMSHITLHQLAGIGLAMPGPFDYAHGVGLFKNVVKFESLYGINVGDELKKRLHLSADMPVRYSNDAMSFAIGECWTGQASAYQNVVAITLGTGFGSAFLTSGVPIIEGERVPAMGYVYNIPYESGIADDYFSTRWFEFEYKTRFGKTCEGVKEIADSAKTDAQAQQLFADFGNNLGAFMIPLLKNFQADYLFIGGNISRAYPLFGPAFEGALQKHAIAINIGRSDLTEQAAMAGSARLLHPDFWLKMQPLLSKI</sequence>
<dbReference type="Gene3D" id="3.30.420.40">
    <property type="match status" value="2"/>
</dbReference>
<name>A0AA49GQV8_9BACT</name>
<dbReference type="PANTHER" id="PTHR18964">
    <property type="entry name" value="ROK (REPRESSOR, ORF, KINASE) FAMILY"/>
    <property type="match status" value="1"/>
</dbReference>
<dbReference type="InterPro" id="IPR000600">
    <property type="entry name" value="ROK"/>
</dbReference>
<protein>
    <submittedName>
        <fullName evidence="2">ROK family protein</fullName>
    </submittedName>
</protein>
<dbReference type="EMBL" id="CP120682">
    <property type="protein sequence ID" value="WKN35594.1"/>
    <property type="molecule type" value="Genomic_DNA"/>
</dbReference>
<reference evidence="2" key="2">
    <citation type="journal article" date="2024" name="Antonie Van Leeuwenhoek">
        <title>Roseihalotalea indica gen. nov., sp. nov., a halophilic Bacteroidetes from mesopelagic Southwest Indian Ocean with higher carbohydrate metabolic potential.</title>
        <authorList>
            <person name="Chen B."/>
            <person name="Zhang M."/>
            <person name="Lin D."/>
            <person name="Ye J."/>
            <person name="Tang K."/>
        </authorList>
    </citation>
    <scope>NUCLEOTIDE SEQUENCE</scope>
    <source>
        <strain evidence="2">TK19036</strain>
    </source>
</reference>
<accession>A0AA49GQV8</accession>
<dbReference type="PANTHER" id="PTHR18964:SF149">
    <property type="entry name" value="BIFUNCTIONAL UDP-N-ACETYLGLUCOSAMINE 2-EPIMERASE_N-ACETYLMANNOSAMINE KINASE"/>
    <property type="match status" value="1"/>
</dbReference>
<dbReference type="Pfam" id="PF00480">
    <property type="entry name" value="ROK"/>
    <property type="match status" value="1"/>
</dbReference>
<evidence type="ECO:0000313" key="2">
    <source>
        <dbReference type="EMBL" id="WKN35594.1"/>
    </source>
</evidence>
<proteinExistence type="inferred from homology"/>
<dbReference type="SUPFAM" id="SSF53067">
    <property type="entry name" value="Actin-like ATPase domain"/>
    <property type="match status" value="1"/>
</dbReference>
<reference evidence="2" key="1">
    <citation type="journal article" date="2023" name="Comput. Struct. Biotechnol. J.">
        <title>Discovery of a novel marine Bacteroidetes with a rich repertoire of carbohydrate-active enzymes.</title>
        <authorList>
            <person name="Chen B."/>
            <person name="Liu G."/>
            <person name="Chen Q."/>
            <person name="Wang H."/>
            <person name="Liu L."/>
            <person name="Tang K."/>
        </authorList>
    </citation>
    <scope>NUCLEOTIDE SEQUENCE</scope>
    <source>
        <strain evidence="2">TK19036</strain>
    </source>
</reference>
<organism evidence="2">
    <name type="scientific">Roseihalotalea indica</name>
    <dbReference type="NCBI Taxonomy" id="2867963"/>
    <lineage>
        <taxon>Bacteria</taxon>
        <taxon>Pseudomonadati</taxon>
        <taxon>Bacteroidota</taxon>
        <taxon>Cytophagia</taxon>
        <taxon>Cytophagales</taxon>
        <taxon>Catalimonadaceae</taxon>
        <taxon>Roseihalotalea</taxon>
    </lineage>
</organism>
<dbReference type="CDD" id="cd23763">
    <property type="entry name" value="ASKHA_ATPase_ROK"/>
    <property type="match status" value="1"/>
</dbReference>
<dbReference type="AlphaFoldDB" id="A0AA49GQV8"/>
<gene>
    <name evidence="2" type="ORF">K4G66_24805</name>
</gene>